<reference evidence="2" key="1">
    <citation type="journal article" date="2020" name="New Phytol.">
        <title>Comparative genomics reveals dynamic genome evolution in host specialist ectomycorrhizal fungi.</title>
        <authorList>
            <person name="Lofgren L.A."/>
            <person name="Nguyen N.H."/>
            <person name="Vilgalys R."/>
            <person name="Ruytinx J."/>
            <person name="Liao H.L."/>
            <person name="Branco S."/>
            <person name="Kuo A."/>
            <person name="LaButti K."/>
            <person name="Lipzen A."/>
            <person name="Andreopoulos W."/>
            <person name="Pangilinan J."/>
            <person name="Riley R."/>
            <person name="Hundley H."/>
            <person name="Na H."/>
            <person name="Barry K."/>
            <person name="Grigoriev I.V."/>
            <person name="Stajich J.E."/>
            <person name="Kennedy P.G."/>
        </authorList>
    </citation>
    <scope>NUCLEOTIDE SEQUENCE</scope>
    <source>
        <strain evidence="2">DOB743</strain>
    </source>
</reference>
<dbReference type="GO" id="GO:0070941">
    <property type="term" value="P:eisosome assembly"/>
    <property type="evidence" value="ECO:0007669"/>
    <property type="project" value="TreeGrafter"/>
</dbReference>
<name>A0A9P6ZGX5_9AGAM</name>
<proteinExistence type="predicted"/>
<keyword evidence="3" id="KW-1185">Reference proteome</keyword>
<dbReference type="Gene3D" id="1.20.1270.60">
    <property type="entry name" value="Arfaptin homology (AH) domain/BAR domain"/>
    <property type="match status" value="1"/>
</dbReference>
<dbReference type="Proteomes" id="UP000714275">
    <property type="component" value="Unassembled WGS sequence"/>
</dbReference>
<dbReference type="GO" id="GO:0008289">
    <property type="term" value="F:lipid binding"/>
    <property type="evidence" value="ECO:0007669"/>
    <property type="project" value="TreeGrafter"/>
</dbReference>
<accession>A0A9P6ZGX5</accession>
<evidence type="ECO:0000256" key="1">
    <source>
        <dbReference type="SAM" id="MobiDB-lite"/>
    </source>
</evidence>
<dbReference type="AlphaFoldDB" id="A0A9P6ZGX5"/>
<protein>
    <submittedName>
        <fullName evidence="2">Uncharacterized protein</fullName>
    </submittedName>
</protein>
<dbReference type="GO" id="GO:0036286">
    <property type="term" value="C:eisosome filament"/>
    <property type="evidence" value="ECO:0007669"/>
    <property type="project" value="TreeGrafter"/>
</dbReference>
<dbReference type="EMBL" id="JABBWD010000120">
    <property type="protein sequence ID" value="KAG1764672.1"/>
    <property type="molecule type" value="Genomic_DNA"/>
</dbReference>
<evidence type="ECO:0000313" key="3">
    <source>
        <dbReference type="Proteomes" id="UP000714275"/>
    </source>
</evidence>
<dbReference type="InterPro" id="IPR028245">
    <property type="entry name" value="PIL1/LSP1"/>
</dbReference>
<dbReference type="PANTHER" id="PTHR31962">
    <property type="entry name" value="SPHINGOLIPID LONG CHAIN BASE-RESPONSIVE PROTEIN PIL1"/>
    <property type="match status" value="1"/>
</dbReference>
<dbReference type="OrthoDB" id="3358861at2759"/>
<dbReference type="GO" id="GO:0006897">
    <property type="term" value="P:endocytosis"/>
    <property type="evidence" value="ECO:0007669"/>
    <property type="project" value="TreeGrafter"/>
</dbReference>
<comment type="caution">
    <text evidence="2">The sequence shown here is derived from an EMBL/GenBank/DDBJ whole genome shotgun (WGS) entry which is preliminary data.</text>
</comment>
<gene>
    <name evidence="2" type="ORF">EV702DRAFT_1283230</name>
</gene>
<feature type="compositionally biased region" description="Low complexity" evidence="1">
    <location>
        <begin position="322"/>
        <end position="331"/>
    </location>
</feature>
<dbReference type="InterPro" id="IPR027267">
    <property type="entry name" value="AH/BAR_dom_sf"/>
</dbReference>
<dbReference type="GO" id="GO:0005886">
    <property type="term" value="C:plasma membrane"/>
    <property type="evidence" value="ECO:0007669"/>
    <property type="project" value="TreeGrafter"/>
</dbReference>
<sequence>MNDLKYDYSTSVHLFPISHAALASLSAFAVASSSAIPSSSVSLAQTIGTIVDILAGVDDALQLYNRAVENWRDQLGHLIKLKEDIAAILRDWEILVTRLIKVSKSSKDTGSSSSTTKLLQAQEELRACEAHLAAKELELEGLRVSIAREGLGARCRAIIVCGWAWGELGKEGLRALQSLDVSSSNGQVPESPSASFSSHLPSASITLSQQKPLPTPALPLHVTQSPISYSPDISSLTLSQSASQQHYSARPVILIDLRLSTILPATLYTDSSSGVSRLTLMRPSSSTGMYCSSTHPVILVDPRIHTPPRILTPLTPIAKATPKSTTHTVTTPQSPCSTSPDMHCTHPHPPLHFPNSQCSGDTGDSRV</sequence>
<feature type="region of interest" description="Disordered" evidence="1">
    <location>
        <begin position="322"/>
        <end position="343"/>
    </location>
</feature>
<dbReference type="PANTHER" id="PTHR31962:SF1">
    <property type="entry name" value="SPHINGOLIPID LONG CHAIN BASE-RESPONSIVE PROTEIN PIL1"/>
    <property type="match status" value="1"/>
</dbReference>
<evidence type="ECO:0000313" key="2">
    <source>
        <dbReference type="EMBL" id="KAG1764672.1"/>
    </source>
</evidence>
<organism evidence="2 3">
    <name type="scientific">Suillus placidus</name>
    <dbReference type="NCBI Taxonomy" id="48579"/>
    <lineage>
        <taxon>Eukaryota</taxon>
        <taxon>Fungi</taxon>
        <taxon>Dikarya</taxon>
        <taxon>Basidiomycota</taxon>
        <taxon>Agaricomycotina</taxon>
        <taxon>Agaricomycetes</taxon>
        <taxon>Agaricomycetidae</taxon>
        <taxon>Boletales</taxon>
        <taxon>Suillineae</taxon>
        <taxon>Suillaceae</taxon>
        <taxon>Suillus</taxon>
    </lineage>
</organism>